<name>A0A8J4R2R0_9ROSI</name>
<keyword evidence="2" id="KW-1185">Reference proteome</keyword>
<gene>
    <name evidence="1" type="ORF">CMV_011714</name>
</gene>
<evidence type="ECO:0000313" key="1">
    <source>
        <dbReference type="EMBL" id="KAF3963945.1"/>
    </source>
</evidence>
<sequence>MTIALITLCLGVKMKPPLLCGGLLSLLEISYQTTSSTTTFQALLGSLIPMVLKRLFQTDGNLQTSTSEKVQSTCYPRSTEGKPLSTITNSTTMTNHTNFSNQMIMQLGLTLHCHLQNPIPISLRLSQKIISD</sequence>
<reference evidence="1" key="1">
    <citation type="submission" date="2020-03" db="EMBL/GenBank/DDBJ databases">
        <title>Castanea mollissima Vanexum genome sequencing.</title>
        <authorList>
            <person name="Staton M."/>
        </authorList>
    </citation>
    <scope>NUCLEOTIDE SEQUENCE</scope>
    <source>
        <tissue evidence="1">Leaf</tissue>
    </source>
</reference>
<accession>A0A8J4R2R0</accession>
<dbReference type="EMBL" id="JRKL02001443">
    <property type="protein sequence ID" value="KAF3963945.1"/>
    <property type="molecule type" value="Genomic_DNA"/>
</dbReference>
<evidence type="ECO:0000313" key="2">
    <source>
        <dbReference type="Proteomes" id="UP000737018"/>
    </source>
</evidence>
<dbReference type="Proteomes" id="UP000737018">
    <property type="component" value="Unassembled WGS sequence"/>
</dbReference>
<organism evidence="1 2">
    <name type="scientific">Castanea mollissima</name>
    <name type="common">Chinese chestnut</name>
    <dbReference type="NCBI Taxonomy" id="60419"/>
    <lineage>
        <taxon>Eukaryota</taxon>
        <taxon>Viridiplantae</taxon>
        <taxon>Streptophyta</taxon>
        <taxon>Embryophyta</taxon>
        <taxon>Tracheophyta</taxon>
        <taxon>Spermatophyta</taxon>
        <taxon>Magnoliopsida</taxon>
        <taxon>eudicotyledons</taxon>
        <taxon>Gunneridae</taxon>
        <taxon>Pentapetalae</taxon>
        <taxon>rosids</taxon>
        <taxon>fabids</taxon>
        <taxon>Fagales</taxon>
        <taxon>Fagaceae</taxon>
        <taxon>Castanea</taxon>
    </lineage>
</organism>
<protein>
    <submittedName>
        <fullName evidence="1">Uncharacterized protein</fullName>
    </submittedName>
</protein>
<dbReference type="AlphaFoldDB" id="A0A8J4R2R0"/>
<proteinExistence type="predicted"/>
<comment type="caution">
    <text evidence="1">The sequence shown here is derived from an EMBL/GenBank/DDBJ whole genome shotgun (WGS) entry which is preliminary data.</text>
</comment>